<dbReference type="OrthoDB" id="7013719at2"/>
<proteinExistence type="predicted"/>
<comment type="caution">
    <text evidence="1">The sequence shown here is derived from an EMBL/GenBank/DDBJ whole genome shotgun (WGS) entry which is preliminary data.</text>
</comment>
<accession>A0A0A6DG05</accession>
<protein>
    <submittedName>
        <fullName evidence="1">Uncharacterized protein</fullName>
    </submittedName>
</protein>
<gene>
    <name evidence="1" type="ORF">NZ35_00620</name>
</gene>
<dbReference type="PATRIC" id="fig|587753.9.peg.124"/>
<organism evidence="1 2">
    <name type="scientific">Pseudomonas chlororaphis</name>
    <dbReference type="NCBI Taxonomy" id="587753"/>
    <lineage>
        <taxon>Bacteria</taxon>
        <taxon>Pseudomonadati</taxon>
        <taxon>Pseudomonadota</taxon>
        <taxon>Gammaproteobacteria</taxon>
        <taxon>Pseudomonadales</taxon>
        <taxon>Pseudomonadaceae</taxon>
        <taxon>Pseudomonas</taxon>
    </lineage>
</organism>
<evidence type="ECO:0000313" key="2">
    <source>
        <dbReference type="Proteomes" id="UP000030564"/>
    </source>
</evidence>
<dbReference type="AlphaFoldDB" id="A0A0A6DG05"/>
<dbReference type="EMBL" id="JSFK01000001">
    <property type="protein sequence ID" value="KHA74808.1"/>
    <property type="molecule type" value="Genomic_DNA"/>
</dbReference>
<sequence length="120" mass="13133">MNVQVKALAAPLLREAIVHNGKLILFVHNLADPAHGEVQSYLNASKGDNITFKVSTSTGNEYSQELPVESPADAPFEFKIPKKTFEEKFVKGATAKLSYRVQTSSGNTAQSAELLVYLEH</sequence>
<reference evidence="1 2" key="1">
    <citation type="submission" date="2014-10" db="EMBL/GenBank/DDBJ databases">
        <title>Draft genome sequence of Pseudomonas chlororaphis EA105.</title>
        <authorList>
            <person name="McCully L.M."/>
            <person name="Bitzer A.S."/>
            <person name="Spence C."/>
            <person name="Bais H."/>
            <person name="Silby M.W."/>
        </authorList>
    </citation>
    <scope>NUCLEOTIDE SEQUENCE [LARGE SCALE GENOMIC DNA]</scope>
    <source>
        <strain evidence="1 2">EA105</strain>
    </source>
</reference>
<evidence type="ECO:0000313" key="1">
    <source>
        <dbReference type="EMBL" id="KHA74808.1"/>
    </source>
</evidence>
<name>A0A0A6DG05_9PSED</name>
<dbReference type="Proteomes" id="UP000030564">
    <property type="component" value="Unassembled WGS sequence"/>
</dbReference>